<evidence type="ECO:0000313" key="2">
    <source>
        <dbReference type="EMBL" id="CAI2359353.1"/>
    </source>
</evidence>
<feature type="region of interest" description="Disordered" evidence="1">
    <location>
        <begin position="180"/>
        <end position="235"/>
    </location>
</feature>
<dbReference type="EMBL" id="CAMPGE010000600">
    <property type="protein sequence ID" value="CAI2359353.1"/>
    <property type="molecule type" value="Genomic_DNA"/>
</dbReference>
<name>A0AAD1X184_EUPCR</name>
<comment type="caution">
    <text evidence="2">The sequence shown here is derived from an EMBL/GenBank/DDBJ whole genome shotgun (WGS) entry which is preliminary data.</text>
</comment>
<protein>
    <submittedName>
        <fullName evidence="2">Uncharacterized protein</fullName>
    </submittedName>
</protein>
<evidence type="ECO:0000256" key="1">
    <source>
        <dbReference type="SAM" id="MobiDB-lite"/>
    </source>
</evidence>
<dbReference type="AlphaFoldDB" id="A0AAD1X184"/>
<evidence type="ECO:0000313" key="3">
    <source>
        <dbReference type="Proteomes" id="UP001295684"/>
    </source>
</evidence>
<organism evidence="2 3">
    <name type="scientific">Euplotes crassus</name>
    <dbReference type="NCBI Taxonomy" id="5936"/>
    <lineage>
        <taxon>Eukaryota</taxon>
        <taxon>Sar</taxon>
        <taxon>Alveolata</taxon>
        <taxon>Ciliophora</taxon>
        <taxon>Intramacronucleata</taxon>
        <taxon>Spirotrichea</taxon>
        <taxon>Hypotrichia</taxon>
        <taxon>Euplotida</taxon>
        <taxon>Euplotidae</taxon>
        <taxon>Moneuplotes</taxon>
    </lineage>
</organism>
<gene>
    <name evidence="2" type="ORF">ECRASSUSDP1_LOCUS641</name>
</gene>
<keyword evidence="3" id="KW-1185">Reference proteome</keyword>
<accession>A0AAD1X184</accession>
<reference evidence="2" key="1">
    <citation type="submission" date="2023-07" db="EMBL/GenBank/DDBJ databases">
        <authorList>
            <consortium name="AG Swart"/>
            <person name="Singh M."/>
            <person name="Singh A."/>
            <person name="Seah K."/>
            <person name="Emmerich C."/>
        </authorList>
    </citation>
    <scope>NUCLEOTIDE SEQUENCE</scope>
    <source>
        <strain evidence="2">DP1</strain>
    </source>
</reference>
<proteinExistence type="predicted"/>
<feature type="compositionally biased region" description="Basic residues" evidence="1">
    <location>
        <begin position="189"/>
        <end position="203"/>
    </location>
</feature>
<sequence length="383" mass="44076">MSYDKNQHECMDGFPSENKPCFLVLNSPRKQNLNFVGIKKSVIMVEKHYEQYLPLLETQSTKFLTQGGSSTNPLDCTKSIRLETPIKLEKEKNLDDQTRLTTADVSVRIAREVEGPSKELSRQIKYYYPSYESKDTNLFIDGEVQRNILRHTFENAQNFTSVNKLSSYCSMNKGAEYNLYNPIDTDKQGHRKYNKSQGKKRNEKPKLDKPGSQKASTTRLTENPKGPLAHQRGKGSIVVSREKNTFYNELSHSYWNYIKEMGRADCSMHNTFGPQNYICSSKAAKIGKERNAKRKGKEKICSKRVSVIRRKISKPKTAKMIESKYNRFISRNGMKTPLDKNLQRIQSSLKESSDYKFLDDQKTICNSHSKGKLKCCLLCNEHS</sequence>
<dbReference type="Proteomes" id="UP001295684">
    <property type="component" value="Unassembled WGS sequence"/>
</dbReference>